<comment type="caution">
    <text evidence="1">The sequence shown here is derived from an EMBL/GenBank/DDBJ whole genome shotgun (WGS) entry which is preliminary data.</text>
</comment>
<dbReference type="AlphaFoldDB" id="A0A6G4WP66"/>
<organism evidence="1 2">
    <name type="scientific">Streptomyces boncukensis</name>
    <dbReference type="NCBI Taxonomy" id="2711219"/>
    <lineage>
        <taxon>Bacteria</taxon>
        <taxon>Bacillati</taxon>
        <taxon>Actinomycetota</taxon>
        <taxon>Actinomycetes</taxon>
        <taxon>Kitasatosporales</taxon>
        <taxon>Streptomycetaceae</taxon>
        <taxon>Streptomyces</taxon>
    </lineage>
</organism>
<sequence>MIRHADGEVRRALKDVPVPDPLTVESLFAIIQNLYPRPLELQRGAPPLEGLRANGLWLTRPHDGSDAIWIAPELTGAVAVHSLAHEFGHFLLGHPPVEIPTRPAPEPEPFHYLSPDFLGGCLIGRARSQDGPRDPEYVQIEDQAERFAFALRHKATALARENRHCGDALLHRLYKAL</sequence>
<dbReference type="RefSeq" id="WP_165296661.1">
    <property type="nucleotide sequence ID" value="NZ_JAAKZZ010000005.1"/>
</dbReference>
<evidence type="ECO:0008006" key="3">
    <source>
        <dbReference type="Google" id="ProtNLM"/>
    </source>
</evidence>
<accession>A0A6G4WP66</accession>
<dbReference type="EMBL" id="JAAKZZ010000005">
    <property type="protein sequence ID" value="NGO66995.1"/>
    <property type="molecule type" value="Genomic_DNA"/>
</dbReference>
<reference evidence="1 2" key="1">
    <citation type="submission" date="2020-02" db="EMBL/GenBank/DDBJ databases">
        <title>Whole-genome analyses of novel actinobacteria.</title>
        <authorList>
            <person name="Sahin N."/>
            <person name="Tatar D."/>
        </authorList>
    </citation>
    <scope>NUCLEOTIDE SEQUENCE [LARGE SCALE GENOMIC DNA]</scope>
    <source>
        <strain evidence="1 2">SB3404</strain>
    </source>
</reference>
<keyword evidence="2" id="KW-1185">Reference proteome</keyword>
<protein>
    <recommendedName>
        <fullName evidence="3">IrrE N-terminal-like domain-containing protein</fullName>
    </recommendedName>
</protein>
<name>A0A6G4WP66_9ACTN</name>
<evidence type="ECO:0000313" key="1">
    <source>
        <dbReference type="EMBL" id="NGO66995.1"/>
    </source>
</evidence>
<gene>
    <name evidence="1" type="ORF">G5C65_01170</name>
</gene>
<proteinExistence type="predicted"/>
<evidence type="ECO:0000313" key="2">
    <source>
        <dbReference type="Proteomes" id="UP000477722"/>
    </source>
</evidence>
<dbReference type="Proteomes" id="UP000477722">
    <property type="component" value="Unassembled WGS sequence"/>
</dbReference>